<name>A0ABC9WK06_GRUJA</name>
<evidence type="ECO:0000256" key="1">
    <source>
        <dbReference type="SAM" id="MobiDB-lite"/>
    </source>
</evidence>
<feature type="region of interest" description="Disordered" evidence="1">
    <location>
        <begin position="203"/>
        <end position="247"/>
    </location>
</feature>
<feature type="region of interest" description="Disordered" evidence="1">
    <location>
        <begin position="124"/>
        <end position="143"/>
    </location>
</feature>
<feature type="region of interest" description="Disordered" evidence="1">
    <location>
        <begin position="21"/>
        <end position="54"/>
    </location>
</feature>
<dbReference type="Proteomes" id="UP001623348">
    <property type="component" value="Unassembled WGS sequence"/>
</dbReference>
<reference evidence="2 3" key="1">
    <citation type="submission" date="2024-06" db="EMBL/GenBank/DDBJ databases">
        <title>The draft genome of Grus japonensis, version 3.</title>
        <authorList>
            <person name="Nabeshima K."/>
            <person name="Suzuki S."/>
            <person name="Onuma M."/>
        </authorList>
    </citation>
    <scope>NUCLEOTIDE SEQUENCE [LARGE SCALE GENOMIC DNA]</scope>
    <source>
        <strain evidence="2 3">451A</strain>
    </source>
</reference>
<organism evidence="2 3">
    <name type="scientific">Grus japonensis</name>
    <name type="common">Japanese crane</name>
    <name type="synonym">Red-crowned crane</name>
    <dbReference type="NCBI Taxonomy" id="30415"/>
    <lineage>
        <taxon>Eukaryota</taxon>
        <taxon>Metazoa</taxon>
        <taxon>Chordata</taxon>
        <taxon>Craniata</taxon>
        <taxon>Vertebrata</taxon>
        <taxon>Euteleostomi</taxon>
        <taxon>Archelosauria</taxon>
        <taxon>Archosauria</taxon>
        <taxon>Dinosauria</taxon>
        <taxon>Saurischia</taxon>
        <taxon>Theropoda</taxon>
        <taxon>Coelurosauria</taxon>
        <taxon>Aves</taxon>
        <taxon>Neognathae</taxon>
        <taxon>Neoaves</taxon>
        <taxon>Gruiformes</taxon>
        <taxon>Gruidae</taxon>
        <taxon>Grus</taxon>
    </lineage>
</organism>
<keyword evidence="3" id="KW-1185">Reference proteome</keyword>
<protein>
    <submittedName>
        <fullName evidence="2">Uncharacterized protein</fullName>
    </submittedName>
</protein>
<accession>A0ABC9WK06</accession>
<evidence type="ECO:0000313" key="2">
    <source>
        <dbReference type="EMBL" id="GAB0185505.1"/>
    </source>
</evidence>
<dbReference type="AlphaFoldDB" id="A0ABC9WK06"/>
<evidence type="ECO:0000313" key="3">
    <source>
        <dbReference type="Proteomes" id="UP001623348"/>
    </source>
</evidence>
<gene>
    <name evidence="2" type="ORF">GRJ2_001015800</name>
</gene>
<proteinExistence type="predicted"/>
<sequence>MASNVSRSSWASLSTLWDGADMPYASSIQPDLEHPRTDLEEQPGLATYPSHGEEVDRCLEVNSVQQNQPDLEIQLGAPTPPPEVPEIHSREMLMPPHHHKGQETLEGLIPETKLLQELGRLASVDEAPQNVPASAPPSPRQQEERKVMVVPIVWGLPFLDEAVKKELEHHIVKMNIQRHYGLQTRILKCEQSFGTFIFRSKASEPLPPQRQPGLPFQHWDRHTQTGKSAGQPLGPQESPRSWQMHAC</sequence>
<comment type="caution">
    <text evidence="2">The sequence shown here is derived from an EMBL/GenBank/DDBJ whole genome shotgun (WGS) entry which is preliminary data.</text>
</comment>
<dbReference type="EMBL" id="BAAFJT010000003">
    <property type="protein sequence ID" value="GAB0185505.1"/>
    <property type="molecule type" value="Genomic_DNA"/>
</dbReference>